<evidence type="ECO:0000313" key="2">
    <source>
        <dbReference type="EMBL" id="MBO8483843.1"/>
    </source>
</evidence>
<reference evidence="2" key="2">
    <citation type="journal article" date="2021" name="PeerJ">
        <title>Extensive microbial diversity within the chicken gut microbiome revealed by metagenomics and culture.</title>
        <authorList>
            <person name="Gilroy R."/>
            <person name="Ravi A."/>
            <person name="Getino M."/>
            <person name="Pursley I."/>
            <person name="Horton D.L."/>
            <person name="Alikhan N.F."/>
            <person name="Baker D."/>
            <person name="Gharbi K."/>
            <person name="Hall N."/>
            <person name="Watson M."/>
            <person name="Adriaenssens E.M."/>
            <person name="Foster-Nyarko E."/>
            <person name="Jarju S."/>
            <person name="Secka A."/>
            <person name="Antonio M."/>
            <person name="Oren A."/>
            <person name="Chaudhuri R.R."/>
            <person name="La Ragione R."/>
            <person name="Hildebrand F."/>
            <person name="Pallen M.J."/>
        </authorList>
    </citation>
    <scope>NUCLEOTIDE SEQUENCE</scope>
    <source>
        <strain evidence="2">G3-8215</strain>
    </source>
</reference>
<dbReference type="AlphaFoldDB" id="A0A940DX35"/>
<evidence type="ECO:0000313" key="3">
    <source>
        <dbReference type="Proteomes" id="UP000725002"/>
    </source>
</evidence>
<dbReference type="SUPFAM" id="SSF53067">
    <property type="entry name" value="Actin-like ATPase domain"/>
    <property type="match status" value="1"/>
</dbReference>
<organism evidence="2 3">
    <name type="scientific">Candidatus Cryptobacteroides avicola</name>
    <dbReference type="NCBI Taxonomy" id="2840757"/>
    <lineage>
        <taxon>Bacteria</taxon>
        <taxon>Pseudomonadati</taxon>
        <taxon>Bacteroidota</taxon>
        <taxon>Bacteroidia</taxon>
        <taxon>Bacteroidales</taxon>
        <taxon>Candidatus Cryptobacteroides</taxon>
    </lineage>
</organism>
<comment type="similarity">
    <text evidence="1">Belongs to the ROK (NagC/XylR) family.</text>
</comment>
<dbReference type="PANTHER" id="PTHR18964:SF149">
    <property type="entry name" value="BIFUNCTIONAL UDP-N-ACETYLGLUCOSAMINE 2-EPIMERASE_N-ACETYLMANNOSAMINE KINASE"/>
    <property type="match status" value="1"/>
</dbReference>
<name>A0A940DX35_9BACT</name>
<evidence type="ECO:0000256" key="1">
    <source>
        <dbReference type="ARBA" id="ARBA00006479"/>
    </source>
</evidence>
<protein>
    <submittedName>
        <fullName evidence="2">ROK family protein</fullName>
    </submittedName>
</protein>
<sequence>MTESYLLLDIGGTFIKFGAASLDGELLHGISGSVPVDSLGSAREVTGAFAEAVRSGTEALGKNDRMLAGIGICIPGPFDYGKGIPLMKHKFLSIYGMSLKDFFRSLPQTGPDMPVGFIHDVNAALLGEMSRGNAAGYPDSALVTLGTGLGFAFSRAGRIMVNEKGSPLCPIYSIPYRDGILEDYVSKRGFLKAYREISGKSADPSLTVADIGAMAAEGDPAALETFLSVGEILASALKPKLVENRIGCLLLGGQISRSFRFMERALKAGLSGVSCLKTVMPAKNIGEAAFYGIVEEMKNNCVVLV</sequence>
<comment type="caution">
    <text evidence="2">The sequence shown here is derived from an EMBL/GenBank/DDBJ whole genome shotgun (WGS) entry which is preliminary data.</text>
</comment>
<dbReference type="InterPro" id="IPR000600">
    <property type="entry name" value="ROK"/>
</dbReference>
<proteinExistence type="inferred from homology"/>
<dbReference type="Pfam" id="PF00480">
    <property type="entry name" value="ROK"/>
    <property type="match status" value="1"/>
</dbReference>
<dbReference type="EMBL" id="JADILV010000047">
    <property type="protein sequence ID" value="MBO8483843.1"/>
    <property type="molecule type" value="Genomic_DNA"/>
</dbReference>
<gene>
    <name evidence="2" type="ORF">IAB75_07000</name>
</gene>
<dbReference type="InterPro" id="IPR043129">
    <property type="entry name" value="ATPase_NBD"/>
</dbReference>
<reference evidence="2" key="1">
    <citation type="submission" date="2020-10" db="EMBL/GenBank/DDBJ databases">
        <authorList>
            <person name="Gilroy R."/>
        </authorList>
    </citation>
    <scope>NUCLEOTIDE SEQUENCE</scope>
    <source>
        <strain evidence="2">G3-8215</strain>
    </source>
</reference>
<dbReference type="Gene3D" id="3.30.420.40">
    <property type="match status" value="2"/>
</dbReference>
<dbReference type="Proteomes" id="UP000725002">
    <property type="component" value="Unassembled WGS sequence"/>
</dbReference>
<accession>A0A940DX35</accession>
<dbReference type="PANTHER" id="PTHR18964">
    <property type="entry name" value="ROK (REPRESSOR, ORF, KINASE) FAMILY"/>
    <property type="match status" value="1"/>
</dbReference>